<dbReference type="GO" id="GO:0008270">
    <property type="term" value="F:zinc ion binding"/>
    <property type="evidence" value="ECO:0007669"/>
    <property type="project" value="InterPro"/>
</dbReference>
<accession>A0A319E6B1</accession>
<dbReference type="GO" id="GO:0003677">
    <property type="term" value="F:DNA binding"/>
    <property type="evidence" value="ECO:0007669"/>
    <property type="project" value="UniProtKB-KW"/>
</dbReference>
<keyword evidence="3" id="KW-0804">Transcription</keyword>
<gene>
    <name evidence="7" type="ORF">BO78DRAFT_422889</name>
</gene>
<dbReference type="CDD" id="cd12148">
    <property type="entry name" value="fungal_TF_MHR"/>
    <property type="match status" value="1"/>
</dbReference>
<reference evidence="7 8" key="1">
    <citation type="submission" date="2018-02" db="EMBL/GenBank/DDBJ databases">
        <title>The genomes of Aspergillus section Nigri reveals drivers in fungal speciation.</title>
        <authorList>
            <consortium name="DOE Joint Genome Institute"/>
            <person name="Vesth T.C."/>
            <person name="Nybo J."/>
            <person name="Theobald S."/>
            <person name="Brandl J."/>
            <person name="Frisvad J.C."/>
            <person name="Nielsen K.F."/>
            <person name="Lyhne E.K."/>
            <person name="Kogle M.E."/>
            <person name="Kuo A."/>
            <person name="Riley R."/>
            <person name="Clum A."/>
            <person name="Nolan M."/>
            <person name="Lipzen A."/>
            <person name="Salamov A."/>
            <person name="Henrissat B."/>
            <person name="Wiebenga A."/>
            <person name="De vries R.P."/>
            <person name="Grigoriev I.V."/>
            <person name="Mortensen U.H."/>
            <person name="Andersen M.R."/>
            <person name="Baker S.E."/>
        </authorList>
    </citation>
    <scope>NUCLEOTIDE SEQUENCE [LARGE SCALE GENOMIC DNA]</scope>
    <source>
        <strain evidence="7 8">CBS 121057</strain>
    </source>
</reference>
<dbReference type="VEuPathDB" id="FungiDB:BO78DRAFT_422889"/>
<dbReference type="SMART" id="SM00066">
    <property type="entry name" value="GAL4"/>
    <property type="match status" value="1"/>
</dbReference>
<dbReference type="PANTHER" id="PTHR47840">
    <property type="entry name" value="ZN(II)2CYS6 TRANSCRIPTION FACTOR (EUROFUNG)-RELATED"/>
    <property type="match status" value="1"/>
</dbReference>
<protein>
    <recommendedName>
        <fullName evidence="6">Zn(2)-C6 fungal-type domain-containing protein</fullName>
    </recommendedName>
</protein>
<keyword evidence="2" id="KW-0238">DNA-binding</keyword>
<feature type="domain" description="Zn(2)-C6 fungal-type" evidence="6">
    <location>
        <begin position="21"/>
        <end position="51"/>
    </location>
</feature>
<dbReference type="Gene3D" id="4.10.240.10">
    <property type="entry name" value="Zn(2)-C6 fungal-type DNA-binding domain"/>
    <property type="match status" value="1"/>
</dbReference>
<evidence type="ECO:0000259" key="6">
    <source>
        <dbReference type="PROSITE" id="PS00463"/>
    </source>
</evidence>
<dbReference type="InterPro" id="IPR036864">
    <property type="entry name" value="Zn2-C6_fun-type_DNA-bd_sf"/>
</dbReference>
<dbReference type="CDD" id="cd00067">
    <property type="entry name" value="GAL4"/>
    <property type="match status" value="1"/>
</dbReference>
<dbReference type="SUPFAM" id="SSF57701">
    <property type="entry name" value="Zn2/Cys6 DNA-binding domain"/>
    <property type="match status" value="1"/>
</dbReference>
<feature type="region of interest" description="Disordered" evidence="5">
    <location>
        <begin position="587"/>
        <end position="635"/>
    </location>
</feature>
<evidence type="ECO:0000313" key="8">
    <source>
        <dbReference type="Proteomes" id="UP000248423"/>
    </source>
</evidence>
<evidence type="ECO:0000256" key="3">
    <source>
        <dbReference type="ARBA" id="ARBA00023163"/>
    </source>
</evidence>
<dbReference type="AlphaFoldDB" id="A0A319E6B1"/>
<keyword evidence="1" id="KW-0805">Transcription regulation</keyword>
<dbReference type="GO" id="GO:0000981">
    <property type="term" value="F:DNA-binding transcription factor activity, RNA polymerase II-specific"/>
    <property type="evidence" value="ECO:0007669"/>
    <property type="project" value="InterPro"/>
</dbReference>
<evidence type="ECO:0000256" key="1">
    <source>
        <dbReference type="ARBA" id="ARBA00023015"/>
    </source>
</evidence>
<dbReference type="OrthoDB" id="5392779at2759"/>
<dbReference type="InterPro" id="IPR001138">
    <property type="entry name" value="Zn2Cys6_DnaBD"/>
</dbReference>
<evidence type="ECO:0000313" key="7">
    <source>
        <dbReference type="EMBL" id="PYI02088.1"/>
    </source>
</evidence>
<evidence type="ECO:0000256" key="5">
    <source>
        <dbReference type="SAM" id="MobiDB-lite"/>
    </source>
</evidence>
<sequence>MMGSSMSDEPRRKRVRKGTKSCWECKRRKIKCIPSPDISICAGCLERSTPCLSQEYVDDPAPQHADYSALARRMARVESLLETLMDRMTPSSIPAPPNGSGRQAEVAPLTGKLEILRQRLVAMLPCQADLDCLFDSSHGWWLVQQHMMSHLQDVHGLFDVSVVSKGHPMAIARLLFCLAICIQQLPPDVDLRRLQTTVPLGEIMSSIVDFLVQNVTSDDELTGSVESVECLALQAMYEVNAGNLRRSWLSFRKAISIAQLLGLHRTTVGSSQERRDLTKTTGSHLWYQISRGERYLSTLLVLPSCTDSAACSFDDAAWLSLEDRYHQHLYHISGLILARNQGDGTHSFSTTQRISEQLDSLAEQMPSSWWEIPTHIPNTRTREASAQFERIMCQIWHFELATLVHLPFMLRAAMDRRYEYSHISCSNASRNLIKRWISIRESQGTLLFSNLLEFQAFTAAITLLLGLLGPPKGTKQGDLQERHADSQLVETVVAHFERLKQHGSGMSVGTQSISVIRTLQQFLHGRHLSGRLRLEIPFFGVIKIACGAVQPLQGERILGANACPSASFLRPAQSTVSSSMRTDYTSTLMPHHRNPIPPTNETEDSTPDNDTGEGNTMLHFSGGHFQLPDASDTRNDLDTSEWTFDESDMILFDSLINTDLVGNWTL</sequence>
<name>A0A319E6B1_ASPSB</name>
<dbReference type="GO" id="GO:0009893">
    <property type="term" value="P:positive regulation of metabolic process"/>
    <property type="evidence" value="ECO:0007669"/>
    <property type="project" value="UniProtKB-ARBA"/>
</dbReference>
<dbReference type="PROSITE" id="PS00463">
    <property type="entry name" value="ZN2_CY6_FUNGAL_1"/>
    <property type="match status" value="1"/>
</dbReference>
<keyword evidence="8" id="KW-1185">Reference proteome</keyword>
<evidence type="ECO:0000256" key="4">
    <source>
        <dbReference type="ARBA" id="ARBA00023242"/>
    </source>
</evidence>
<keyword evidence="4" id="KW-0539">Nucleus</keyword>
<dbReference type="PANTHER" id="PTHR47840:SF1">
    <property type="entry name" value="ZN(II)2CYS6 TRANSCRIPTION FACTOR (EUROFUNG)"/>
    <property type="match status" value="1"/>
</dbReference>
<evidence type="ECO:0000256" key="2">
    <source>
        <dbReference type="ARBA" id="ARBA00023125"/>
    </source>
</evidence>
<dbReference type="EMBL" id="KZ826401">
    <property type="protein sequence ID" value="PYI02088.1"/>
    <property type="molecule type" value="Genomic_DNA"/>
</dbReference>
<proteinExistence type="predicted"/>
<dbReference type="STRING" id="1448318.A0A319E6B1"/>
<feature type="compositionally biased region" description="Acidic residues" evidence="5">
    <location>
        <begin position="601"/>
        <end position="611"/>
    </location>
</feature>
<dbReference type="Proteomes" id="UP000248423">
    <property type="component" value="Unassembled WGS sequence"/>
</dbReference>
<organism evidence="7 8">
    <name type="scientific">Aspergillus sclerotiicarbonarius (strain CBS 121057 / IBT 28362)</name>
    <dbReference type="NCBI Taxonomy" id="1448318"/>
    <lineage>
        <taxon>Eukaryota</taxon>
        <taxon>Fungi</taxon>
        <taxon>Dikarya</taxon>
        <taxon>Ascomycota</taxon>
        <taxon>Pezizomycotina</taxon>
        <taxon>Eurotiomycetes</taxon>
        <taxon>Eurotiomycetidae</taxon>
        <taxon>Eurotiales</taxon>
        <taxon>Aspergillaceae</taxon>
        <taxon>Aspergillus</taxon>
        <taxon>Aspergillus subgen. Circumdati</taxon>
    </lineage>
</organism>